<evidence type="ECO:0000259" key="1">
    <source>
        <dbReference type="PROSITE" id="PS51644"/>
    </source>
</evidence>
<dbReference type="Proteomes" id="UP000886841">
    <property type="component" value="Unassembled WGS sequence"/>
</dbReference>
<comment type="caution">
    <text evidence="2">The sequence shown here is derived from an EMBL/GenBank/DDBJ whole genome shotgun (WGS) entry which is preliminary data.</text>
</comment>
<dbReference type="Gene3D" id="3.30.420.610">
    <property type="entry name" value="LOTUS domain-like"/>
    <property type="match status" value="1"/>
</dbReference>
<dbReference type="CDD" id="cd10146">
    <property type="entry name" value="LabA_like_C"/>
    <property type="match status" value="1"/>
</dbReference>
<gene>
    <name evidence="2" type="ORF">IAB98_07415</name>
</gene>
<sequence length="252" mass="28671">MENEKRFALLIDADNVSPKYIGVITKEAQAYGNITIRRIYGDWTEDAKASWKKVLLEYSLSPMQQYGYTTGKNSSDSAMIIDAMDILYTSPVDGFILVSSDSDFTKLAMRLRESGKSIIGMGESKTPVPFRKACEQFKILDVLYRAEDKAKGKAKAQVQEPEKPEETSDVTNLRVIKEAIFSMLDEHSDEDGWVHLSALGNMLQKLYSDFDCRNYGYSRLTLMMKSFPELETRKVSTKKDGIKVLKVRKKNR</sequence>
<reference evidence="2" key="2">
    <citation type="journal article" date="2021" name="PeerJ">
        <title>Extensive microbial diversity within the chicken gut microbiome revealed by metagenomics and culture.</title>
        <authorList>
            <person name="Gilroy R."/>
            <person name="Ravi A."/>
            <person name="Getino M."/>
            <person name="Pursley I."/>
            <person name="Horton D.L."/>
            <person name="Alikhan N.F."/>
            <person name="Baker D."/>
            <person name="Gharbi K."/>
            <person name="Hall N."/>
            <person name="Watson M."/>
            <person name="Adriaenssens E.M."/>
            <person name="Foster-Nyarko E."/>
            <person name="Jarju S."/>
            <person name="Secka A."/>
            <person name="Antonio M."/>
            <person name="Oren A."/>
            <person name="Chaudhuri R.R."/>
            <person name="La Ragione R."/>
            <person name="Hildebrand F."/>
            <person name="Pallen M.J."/>
        </authorList>
    </citation>
    <scope>NUCLEOTIDE SEQUENCE</scope>
    <source>
        <strain evidence="2">ChiSxjej1B13-7041</strain>
    </source>
</reference>
<accession>A0A9D1EKG4</accession>
<evidence type="ECO:0000313" key="2">
    <source>
        <dbReference type="EMBL" id="HIR93229.1"/>
    </source>
</evidence>
<dbReference type="CDD" id="cd11297">
    <property type="entry name" value="PIN_LabA-like_N_1"/>
    <property type="match status" value="1"/>
</dbReference>
<evidence type="ECO:0000313" key="3">
    <source>
        <dbReference type="Proteomes" id="UP000886841"/>
    </source>
</evidence>
<organism evidence="2 3">
    <name type="scientific">Candidatus Egerieimonas intestinavium</name>
    <dbReference type="NCBI Taxonomy" id="2840777"/>
    <lineage>
        <taxon>Bacteria</taxon>
        <taxon>Bacillati</taxon>
        <taxon>Bacillota</taxon>
        <taxon>Clostridia</taxon>
        <taxon>Lachnospirales</taxon>
        <taxon>Lachnospiraceae</taxon>
        <taxon>Lachnospiraceae incertae sedis</taxon>
        <taxon>Candidatus Egerieimonas</taxon>
    </lineage>
</organism>
<dbReference type="PANTHER" id="PTHR35811">
    <property type="entry name" value="SLR1870 PROTEIN"/>
    <property type="match status" value="1"/>
</dbReference>
<dbReference type="PANTHER" id="PTHR35811:SF1">
    <property type="entry name" value="HTH OST-TYPE DOMAIN-CONTAINING PROTEIN"/>
    <property type="match status" value="1"/>
</dbReference>
<dbReference type="InterPro" id="IPR021139">
    <property type="entry name" value="NYN"/>
</dbReference>
<feature type="domain" description="HTH OST-type" evidence="1">
    <location>
        <begin position="172"/>
        <end position="249"/>
    </location>
</feature>
<dbReference type="InterPro" id="IPR025605">
    <property type="entry name" value="OST-HTH/LOTUS_dom"/>
</dbReference>
<dbReference type="Gene3D" id="3.40.50.1010">
    <property type="entry name" value="5'-nuclease"/>
    <property type="match status" value="1"/>
</dbReference>
<protein>
    <submittedName>
        <fullName evidence="2">NYN domain-containing protein</fullName>
    </submittedName>
</protein>
<dbReference type="EMBL" id="DVHU01000063">
    <property type="protein sequence ID" value="HIR93229.1"/>
    <property type="molecule type" value="Genomic_DNA"/>
</dbReference>
<dbReference type="AlphaFoldDB" id="A0A9D1EKG4"/>
<name>A0A9D1EKG4_9FIRM</name>
<proteinExistence type="predicted"/>
<dbReference type="InterPro" id="IPR041966">
    <property type="entry name" value="LOTUS-like"/>
</dbReference>
<dbReference type="Pfam" id="PF01936">
    <property type="entry name" value="NYN"/>
    <property type="match status" value="1"/>
</dbReference>
<dbReference type="Pfam" id="PF12872">
    <property type="entry name" value="OST-HTH"/>
    <property type="match status" value="1"/>
</dbReference>
<dbReference type="GO" id="GO:0004540">
    <property type="term" value="F:RNA nuclease activity"/>
    <property type="evidence" value="ECO:0007669"/>
    <property type="project" value="InterPro"/>
</dbReference>
<dbReference type="PROSITE" id="PS51644">
    <property type="entry name" value="HTH_OST"/>
    <property type="match status" value="1"/>
</dbReference>
<reference evidence="2" key="1">
    <citation type="submission" date="2020-10" db="EMBL/GenBank/DDBJ databases">
        <authorList>
            <person name="Gilroy R."/>
        </authorList>
    </citation>
    <scope>NUCLEOTIDE SEQUENCE</scope>
    <source>
        <strain evidence="2">ChiSxjej1B13-7041</strain>
    </source>
</reference>